<dbReference type="CDD" id="cd00761">
    <property type="entry name" value="Glyco_tranf_GTA_type"/>
    <property type="match status" value="1"/>
</dbReference>
<reference evidence="3 4" key="1">
    <citation type="submission" date="2022-06" db="EMBL/GenBank/DDBJ databases">
        <authorList>
            <person name="Jeon C.O."/>
        </authorList>
    </citation>
    <scope>NUCLEOTIDE SEQUENCE [LARGE SCALE GENOMIC DNA]</scope>
    <source>
        <strain evidence="3 4">KCTC 13943</strain>
    </source>
</reference>
<evidence type="ECO:0000259" key="2">
    <source>
        <dbReference type="Pfam" id="PF00535"/>
    </source>
</evidence>
<protein>
    <submittedName>
        <fullName evidence="3">Glycosyltransferase</fullName>
    </submittedName>
</protein>
<proteinExistence type="inferred from homology"/>
<dbReference type="PANTHER" id="PTHR22916:SF3">
    <property type="entry name" value="UDP-GLCNAC:BETAGAL BETA-1,3-N-ACETYLGLUCOSAMINYLTRANSFERASE-LIKE PROTEIN 1"/>
    <property type="match status" value="1"/>
</dbReference>
<organism evidence="3 4">
    <name type="scientific">Neobacillus pocheonensis</name>
    <dbReference type="NCBI Taxonomy" id="363869"/>
    <lineage>
        <taxon>Bacteria</taxon>
        <taxon>Bacillati</taxon>
        <taxon>Bacillota</taxon>
        <taxon>Bacilli</taxon>
        <taxon>Bacillales</taxon>
        <taxon>Bacillaceae</taxon>
        <taxon>Neobacillus</taxon>
    </lineage>
</organism>
<comment type="similarity">
    <text evidence="1">Belongs to the glycosyltransferase 2 family.</text>
</comment>
<dbReference type="SUPFAM" id="SSF53448">
    <property type="entry name" value="Nucleotide-diphospho-sugar transferases"/>
    <property type="match status" value="1"/>
</dbReference>
<dbReference type="Gene3D" id="3.90.550.10">
    <property type="entry name" value="Spore Coat Polysaccharide Biosynthesis Protein SpsA, Chain A"/>
    <property type="match status" value="1"/>
</dbReference>
<evidence type="ECO:0000313" key="4">
    <source>
        <dbReference type="Proteomes" id="UP001523262"/>
    </source>
</evidence>
<evidence type="ECO:0000256" key="1">
    <source>
        <dbReference type="ARBA" id="ARBA00006739"/>
    </source>
</evidence>
<dbReference type="InterPro" id="IPR029044">
    <property type="entry name" value="Nucleotide-diphossugar_trans"/>
</dbReference>
<dbReference type="Pfam" id="PF00535">
    <property type="entry name" value="Glycos_transf_2"/>
    <property type="match status" value="1"/>
</dbReference>
<accession>A0ABT0WJW0</accession>
<evidence type="ECO:0000313" key="3">
    <source>
        <dbReference type="EMBL" id="MCM2535838.1"/>
    </source>
</evidence>
<name>A0ABT0WJW0_9BACI</name>
<dbReference type="InterPro" id="IPR001173">
    <property type="entry name" value="Glyco_trans_2-like"/>
</dbReference>
<gene>
    <name evidence="3" type="ORF">NDK43_30595</name>
</gene>
<keyword evidence="4" id="KW-1185">Reference proteome</keyword>
<dbReference type="Proteomes" id="UP001523262">
    <property type="component" value="Unassembled WGS sequence"/>
</dbReference>
<dbReference type="PANTHER" id="PTHR22916">
    <property type="entry name" value="GLYCOSYLTRANSFERASE"/>
    <property type="match status" value="1"/>
</dbReference>
<comment type="caution">
    <text evidence="3">The sequence shown here is derived from an EMBL/GenBank/DDBJ whole genome shotgun (WGS) entry which is preliminary data.</text>
</comment>
<sequence length="312" mass="35637">MNNIKPLISIIIPTYGRPNLLLRAIDSVLNQSYNNLEIIVVDDNNPESFERQETMTVLEKYLELNKIIYIKLEKNSGGAIARNRGVEVSTGKLICFLDDDDEFLPNKVELQVNKFVESDFKLSVVGGFANILGAEGNLKRIEKNEVNGDVFKIQLSSNVCTTSIAMINKDVFIRSGGFSNVPSSQEHTLFIKIFNVNPLYDYVNVPVVNIYHHDGERISTGKKKAEGAIILHEYVSSFYSMLKEEEIKEIDNAHYINIIRAYMHIKNNRINAYKNLCNLIINKKHIDKEVIKCFLVICLGFNIIERFKMLIK</sequence>
<feature type="domain" description="Glycosyltransferase 2-like" evidence="2">
    <location>
        <begin position="9"/>
        <end position="172"/>
    </location>
</feature>
<dbReference type="EMBL" id="JAMQCR010000003">
    <property type="protein sequence ID" value="MCM2535838.1"/>
    <property type="molecule type" value="Genomic_DNA"/>
</dbReference>